<dbReference type="Proteomes" id="UP000658127">
    <property type="component" value="Unassembled WGS sequence"/>
</dbReference>
<reference evidence="3" key="1">
    <citation type="journal article" date="2019" name="Int. J. Syst. Evol. Microbiol.">
        <title>The Global Catalogue of Microorganisms (GCM) 10K type strain sequencing project: providing services to taxonomists for standard genome sequencing and annotation.</title>
        <authorList>
            <consortium name="The Broad Institute Genomics Platform"/>
            <consortium name="The Broad Institute Genome Sequencing Center for Infectious Disease"/>
            <person name="Wu L."/>
            <person name="Ma J."/>
        </authorList>
    </citation>
    <scope>NUCLEOTIDE SEQUENCE [LARGE SCALE GENOMIC DNA]</scope>
    <source>
        <strain evidence="3">CGMCC 4.7329</strain>
    </source>
</reference>
<dbReference type="Gene3D" id="3.40.109.10">
    <property type="entry name" value="NADH Oxidase"/>
    <property type="match status" value="1"/>
</dbReference>
<keyword evidence="3" id="KW-1185">Reference proteome</keyword>
<dbReference type="RefSeq" id="WP_189028581.1">
    <property type="nucleotide sequence ID" value="NZ_BMNE01000003.1"/>
</dbReference>
<name>A0ABQ2KGJ8_9NOCA</name>
<dbReference type="PANTHER" id="PTHR23026">
    <property type="entry name" value="NADPH NITROREDUCTASE"/>
    <property type="match status" value="1"/>
</dbReference>
<dbReference type="PANTHER" id="PTHR23026:SF123">
    <property type="entry name" value="NAD(P)H NITROREDUCTASE RV3131-RELATED"/>
    <property type="match status" value="1"/>
</dbReference>
<evidence type="ECO:0000256" key="1">
    <source>
        <dbReference type="SAM" id="MobiDB-lite"/>
    </source>
</evidence>
<dbReference type="InterPro" id="IPR000415">
    <property type="entry name" value="Nitroreductase-like"/>
</dbReference>
<accession>A0ABQ2KGJ8</accession>
<feature type="region of interest" description="Disordered" evidence="1">
    <location>
        <begin position="299"/>
        <end position="326"/>
    </location>
</feature>
<organism evidence="2 3">
    <name type="scientific">Nocardia rhizosphaerihabitans</name>
    <dbReference type="NCBI Taxonomy" id="1691570"/>
    <lineage>
        <taxon>Bacteria</taxon>
        <taxon>Bacillati</taxon>
        <taxon>Actinomycetota</taxon>
        <taxon>Actinomycetes</taxon>
        <taxon>Mycobacteriales</taxon>
        <taxon>Nocardiaceae</taxon>
        <taxon>Nocardia</taxon>
    </lineage>
</organism>
<gene>
    <name evidence="2" type="ORF">GCM10011610_31280</name>
</gene>
<evidence type="ECO:0000313" key="2">
    <source>
        <dbReference type="EMBL" id="GGN81157.1"/>
    </source>
</evidence>
<dbReference type="NCBIfam" id="NF047509">
    <property type="entry name" value="Rv3131_FMN_oxido"/>
    <property type="match status" value="1"/>
</dbReference>
<evidence type="ECO:0000313" key="3">
    <source>
        <dbReference type="Proteomes" id="UP000658127"/>
    </source>
</evidence>
<dbReference type="EMBL" id="BMNE01000003">
    <property type="protein sequence ID" value="GGN81157.1"/>
    <property type="molecule type" value="Genomic_DNA"/>
</dbReference>
<comment type="caution">
    <text evidence="2">The sequence shown here is derived from an EMBL/GenBank/DDBJ whole genome shotgun (WGS) entry which is preliminary data.</text>
</comment>
<dbReference type="InterPro" id="IPR050627">
    <property type="entry name" value="Nitroreductase/BluB"/>
</dbReference>
<dbReference type="SUPFAM" id="SSF55469">
    <property type="entry name" value="FMN-dependent nitroreductase-like"/>
    <property type="match status" value="2"/>
</dbReference>
<protein>
    <submittedName>
        <fullName evidence="2">NAD(P)H nitroreductase</fullName>
    </submittedName>
</protein>
<proteinExistence type="predicted"/>
<sequence length="326" mass="35474">MRRGLPDGTTVKAALTLAGRAPSVHNVQPWRWRLADHSIHLYLDTRRALPATDSDHRDIVISCGAVLHHLTVALTAMGWAPVIHRIPDPAEPDHLAALTLVPHRPTALDISLSAAITQRRTDRRHYTSWPVPPGYLGLLTERAAVLGAVVRRIDDRERVKAAARTASRVHADDEAYRLELAMWSGRHGSADGVPGRDTPLPRPDDDFPPRAFAAPEILDPASGPDHAELLVIGTSADDRASRLRAGEAISSVLLTATGIGLATCLLTEPLEVAEERARLRDRLLHDIAFPQAIVRIGWAPTSADAPPPTPRRPLEELLVTKNEGLP</sequence>